<dbReference type="PROSITE" id="PS00444">
    <property type="entry name" value="POLYPRENYL_SYNTHASE_2"/>
    <property type="match status" value="1"/>
</dbReference>
<dbReference type="InterPro" id="IPR008949">
    <property type="entry name" value="Isoprenoid_synthase_dom_sf"/>
</dbReference>
<evidence type="ECO:0000256" key="5">
    <source>
        <dbReference type="ARBA" id="ARBA00022842"/>
    </source>
</evidence>
<dbReference type="SUPFAM" id="SSF48576">
    <property type="entry name" value="Terpenoid synthases"/>
    <property type="match status" value="1"/>
</dbReference>
<keyword evidence="9" id="KW-1185">Reference proteome</keyword>
<name>A0ABM9XAI3_9RHOB</name>
<proteinExistence type="inferred from homology"/>
<dbReference type="PANTHER" id="PTHR43281">
    <property type="entry name" value="FARNESYL DIPHOSPHATE SYNTHASE"/>
    <property type="match status" value="1"/>
</dbReference>
<evidence type="ECO:0000313" key="8">
    <source>
        <dbReference type="EMBL" id="EDQ06512.1"/>
    </source>
</evidence>
<reference evidence="8 9" key="1">
    <citation type="submission" date="2007-11" db="EMBL/GenBank/DDBJ databases">
        <authorList>
            <person name="Wagner-Dobler I."/>
            <person name="Ferriera S."/>
            <person name="Johnson J."/>
            <person name="Kravitz S."/>
            <person name="Beeson K."/>
            <person name="Sutton G."/>
            <person name="Rogers Y.-H."/>
            <person name="Friedman R."/>
            <person name="Frazier M."/>
            <person name="Venter J.C."/>
        </authorList>
    </citation>
    <scope>NUCLEOTIDE SEQUENCE [LARGE SCALE GENOMIC DNA]</scope>
    <source>
        <strain evidence="8 9">HEL-45</strain>
    </source>
</reference>
<evidence type="ECO:0000313" key="9">
    <source>
        <dbReference type="Proteomes" id="UP000003257"/>
    </source>
</evidence>
<evidence type="ECO:0000256" key="1">
    <source>
        <dbReference type="ARBA" id="ARBA00001946"/>
    </source>
</evidence>
<keyword evidence="3 7" id="KW-0808">Transferase</keyword>
<dbReference type="InterPro" id="IPR000092">
    <property type="entry name" value="Polyprenyl_synt"/>
</dbReference>
<dbReference type="Pfam" id="PF00348">
    <property type="entry name" value="polyprenyl_synt"/>
    <property type="match status" value="1"/>
</dbReference>
<sequence length="294" mass="30033">MTLQSTPRPLAEALTHARDLAQAQIEAALSAHKGPVAEAMRYACTGGKGLRGFLVIESARLHGIAPGMAAPAAGAIEALHAYSLVHDDLPCMDDDDLRRGQPTVHRKWDEATAVLAGDALQTLTFELIGHLPCSAEARLSLMTSLAGAAGVGGMVGGQALDIAAETAPAPLSLAEITALQAGKTGALIEWSAMAGPRMAGADATALGQYAKHLGLAFQIADDILDVEGDAETVGKAVGKDDAAGKATFVSLLGLDGAKTRAAELVDMACDALSDYGQEAQSLRAAAAFVIARDS</sequence>
<dbReference type="RefSeq" id="WP_007118581.1">
    <property type="nucleotide sequence ID" value="NZ_ABID01000001.1"/>
</dbReference>
<dbReference type="SFLD" id="SFLDG01017">
    <property type="entry name" value="Polyprenyl_Transferase_Like"/>
    <property type="match status" value="1"/>
</dbReference>
<dbReference type="SFLD" id="SFLDS00005">
    <property type="entry name" value="Isoprenoid_Synthase_Type_I"/>
    <property type="match status" value="1"/>
</dbReference>
<keyword evidence="4" id="KW-0479">Metal-binding</keyword>
<comment type="similarity">
    <text evidence="2 7">Belongs to the FPP/GGPP synthase family.</text>
</comment>
<evidence type="ECO:0000256" key="4">
    <source>
        <dbReference type="ARBA" id="ARBA00022723"/>
    </source>
</evidence>
<keyword evidence="5" id="KW-0460">Magnesium</keyword>
<gene>
    <name evidence="8" type="ORF">OIHEL45_06840</name>
</gene>
<dbReference type="NCBIfam" id="NF045485">
    <property type="entry name" value="FPPsyn"/>
    <property type="match status" value="1"/>
</dbReference>
<dbReference type="InterPro" id="IPR033749">
    <property type="entry name" value="Polyprenyl_synt_CS"/>
</dbReference>
<comment type="caution">
    <text evidence="8">The sequence shown here is derived from an EMBL/GenBank/DDBJ whole genome shotgun (WGS) entry which is preliminary data.</text>
</comment>
<dbReference type="InterPro" id="IPR053378">
    <property type="entry name" value="Prenyl_diphosphate_synthase"/>
</dbReference>
<keyword evidence="6" id="KW-0414">Isoprene biosynthesis</keyword>
<evidence type="ECO:0000256" key="7">
    <source>
        <dbReference type="RuleBase" id="RU004466"/>
    </source>
</evidence>
<protein>
    <submittedName>
        <fullName evidence="8">Geranyltranstransferase</fullName>
    </submittedName>
</protein>
<dbReference type="Gene3D" id="1.10.600.10">
    <property type="entry name" value="Farnesyl Diphosphate Synthase"/>
    <property type="match status" value="1"/>
</dbReference>
<comment type="cofactor">
    <cofactor evidence="1">
        <name>Mg(2+)</name>
        <dbReference type="ChEBI" id="CHEBI:18420"/>
    </cofactor>
</comment>
<dbReference type="Proteomes" id="UP000003257">
    <property type="component" value="Unassembled WGS sequence"/>
</dbReference>
<evidence type="ECO:0000256" key="3">
    <source>
        <dbReference type="ARBA" id="ARBA00022679"/>
    </source>
</evidence>
<evidence type="ECO:0000256" key="6">
    <source>
        <dbReference type="ARBA" id="ARBA00023229"/>
    </source>
</evidence>
<evidence type="ECO:0000256" key="2">
    <source>
        <dbReference type="ARBA" id="ARBA00006706"/>
    </source>
</evidence>
<organism evidence="8 9">
    <name type="scientific">Sulfitobacter indolifex HEL-45</name>
    <dbReference type="NCBI Taxonomy" id="391624"/>
    <lineage>
        <taxon>Bacteria</taxon>
        <taxon>Pseudomonadati</taxon>
        <taxon>Pseudomonadota</taxon>
        <taxon>Alphaproteobacteria</taxon>
        <taxon>Rhodobacterales</taxon>
        <taxon>Roseobacteraceae</taxon>
        <taxon>Sulfitobacter</taxon>
    </lineage>
</organism>
<accession>A0ABM9XAI3</accession>
<dbReference type="EMBL" id="ABID01000001">
    <property type="protein sequence ID" value="EDQ06512.1"/>
    <property type="molecule type" value="Genomic_DNA"/>
</dbReference>
<dbReference type="PROSITE" id="PS00723">
    <property type="entry name" value="POLYPRENYL_SYNTHASE_1"/>
    <property type="match status" value="1"/>
</dbReference>
<dbReference type="PANTHER" id="PTHR43281:SF1">
    <property type="entry name" value="FARNESYL DIPHOSPHATE SYNTHASE"/>
    <property type="match status" value="1"/>
</dbReference>